<gene>
    <name evidence="1" type="ORF">LITE_LOCUS29660</name>
</gene>
<keyword evidence="2" id="KW-1185">Reference proteome</keyword>
<evidence type="ECO:0000313" key="2">
    <source>
        <dbReference type="Proteomes" id="UP001154282"/>
    </source>
</evidence>
<sequence>MKIFCTAQDSIEQLPLLECDSRTSTILVHCICLMRSRTQPDTPANSVESTVNKPAFHTVRDVSWPVLQDDVEIVA</sequence>
<dbReference type="AlphaFoldDB" id="A0AAV0MPS6"/>
<dbReference type="Proteomes" id="UP001154282">
    <property type="component" value="Unassembled WGS sequence"/>
</dbReference>
<name>A0AAV0MPS6_9ROSI</name>
<organism evidence="1 2">
    <name type="scientific">Linum tenue</name>
    <dbReference type="NCBI Taxonomy" id="586396"/>
    <lineage>
        <taxon>Eukaryota</taxon>
        <taxon>Viridiplantae</taxon>
        <taxon>Streptophyta</taxon>
        <taxon>Embryophyta</taxon>
        <taxon>Tracheophyta</taxon>
        <taxon>Spermatophyta</taxon>
        <taxon>Magnoliopsida</taxon>
        <taxon>eudicotyledons</taxon>
        <taxon>Gunneridae</taxon>
        <taxon>Pentapetalae</taxon>
        <taxon>rosids</taxon>
        <taxon>fabids</taxon>
        <taxon>Malpighiales</taxon>
        <taxon>Linaceae</taxon>
        <taxon>Linum</taxon>
    </lineage>
</organism>
<dbReference type="EMBL" id="CAMGYJ010000007">
    <property type="protein sequence ID" value="CAI0448109.1"/>
    <property type="molecule type" value="Genomic_DNA"/>
</dbReference>
<proteinExistence type="predicted"/>
<evidence type="ECO:0000313" key="1">
    <source>
        <dbReference type="EMBL" id="CAI0448109.1"/>
    </source>
</evidence>
<protein>
    <submittedName>
        <fullName evidence="1">Uncharacterized protein</fullName>
    </submittedName>
</protein>
<comment type="caution">
    <text evidence="1">The sequence shown here is derived from an EMBL/GenBank/DDBJ whole genome shotgun (WGS) entry which is preliminary data.</text>
</comment>
<accession>A0AAV0MPS6</accession>
<reference evidence="1" key="1">
    <citation type="submission" date="2022-08" db="EMBL/GenBank/DDBJ databases">
        <authorList>
            <person name="Gutierrez-Valencia J."/>
        </authorList>
    </citation>
    <scope>NUCLEOTIDE SEQUENCE</scope>
</reference>